<dbReference type="EMBL" id="JACDXJ010000001">
    <property type="protein sequence ID" value="MBA1158808.1"/>
    <property type="molecule type" value="Genomic_DNA"/>
</dbReference>
<dbReference type="Proteomes" id="UP000572984">
    <property type="component" value="Unassembled WGS sequence"/>
</dbReference>
<keyword evidence="1" id="KW-1133">Transmembrane helix</keyword>
<dbReference type="InterPro" id="IPR032690">
    <property type="entry name" value="CarS"/>
</dbReference>
<feature type="transmembrane region" description="Helical" evidence="1">
    <location>
        <begin position="6"/>
        <end position="24"/>
    </location>
</feature>
<name>A0A838BTX2_9HYPH</name>
<feature type="transmembrane region" description="Helical" evidence="1">
    <location>
        <begin position="57"/>
        <end position="76"/>
    </location>
</feature>
<dbReference type="PANTHER" id="PTHR39650">
    <property type="entry name" value="CDP-ARCHAEOL SYNTHASE"/>
    <property type="match status" value="1"/>
</dbReference>
<gene>
    <name evidence="2" type="ORF">H0S73_22145</name>
</gene>
<dbReference type="Pfam" id="PF01864">
    <property type="entry name" value="CarS-like"/>
    <property type="match status" value="2"/>
</dbReference>
<evidence type="ECO:0000313" key="2">
    <source>
        <dbReference type="EMBL" id="MBA1158808.1"/>
    </source>
</evidence>
<proteinExistence type="predicted"/>
<dbReference type="RefSeq" id="WP_181054157.1">
    <property type="nucleotide sequence ID" value="NZ_JACDXJ010000001.1"/>
</dbReference>
<accession>A0A838BTX2</accession>
<protein>
    <submittedName>
        <fullName evidence="2">CDP-archaeol synthase</fullName>
    </submittedName>
</protein>
<keyword evidence="1" id="KW-0472">Membrane</keyword>
<dbReference type="PANTHER" id="PTHR39650:SF1">
    <property type="entry name" value="CDP-ARCHAEOL SYNTHASE"/>
    <property type="match status" value="1"/>
</dbReference>
<sequence>MGDLRLNLSILILLGVANGTPILLKRILGDRFAVPIDFGLTWLDGQPLLGSSKTFRGLAVAIAATAIVAAMLKFGWRLGAEIAFMSMMGDVAASFLKRRLGLEPHARAFGLDQIPEALLPLVILRRPLGLSGLEIVLLVMAFILLEIWLSRLFFMLHIRDQPY</sequence>
<keyword evidence="3" id="KW-1185">Reference proteome</keyword>
<comment type="caution">
    <text evidence="2">The sequence shown here is derived from an EMBL/GenBank/DDBJ whole genome shotgun (WGS) entry which is preliminary data.</text>
</comment>
<evidence type="ECO:0000313" key="3">
    <source>
        <dbReference type="Proteomes" id="UP000572984"/>
    </source>
</evidence>
<dbReference type="AlphaFoldDB" id="A0A838BTX2"/>
<evidence type="ECO:0000256" key="1">
    <source>
        <dbReference type="SAM" id="Phobius"/>
    </source>
</evidence>
<keyword evidence="1" id="KW-0812">Transmembrane</keyword>
<organism evidence="2 3">
    <name type="scientific">Microvirga mediterraneensis</name>
    <dbReference type="NCBI Taxonomy" id="2754695"/>
    <lineage>
        <taxon>Bacteria</taxon>
        <taxon>Pseudomonadati</taxon>
        <taxon>Pseudomonadota</taxon>
        <taxon>Alphaproteobacteria</taxon>
        <taxon>Hyphomicrobiales</taxon>
        <taxon>Methylobacteriaceae</taxon>
        <taxon>Microvirga</taxon>
    </lineage>
</organism>
<feature type="transmembrane region" description="Helical" evidence="1">
    <location>
        <begin position="128"/>
        <end position="149"/>
    </location>
</feature>
<reference evidence="2 3" key="1">
    <citation type="submission" date="2020-07" db="EMBL/GenBank/DDBJ databases">
        <title>Draft genome and description of Microvirga mediterraneensis Marseille-Q2068 sp. nov.</title>
        <authorList>
            <person name="Boxberger M."/>
        </authorList>
    </citation>
    <scope>NUCLEOTIDE SEQUENCE [LARGE SCALE GENOMIC DNA]</scope>
    <source>
        <strain evidence="2 3">Marseille-Q2068</strain>
    </source>
</reference>